<keyword evidence="2" id="KW-0472">Membrane</keyword>
<protein>
    <recommendedName>
        <fullName evidence="5">DUF748 domain-containing protein</fullName>
    </recommendedName>
</protein>
<keyword evidence="2" id="KW-0812">Transmembrane</keyword>
<proteinExistence type="predicted"/>
<dbReference type="Pfam" id="PF05359">
    <property type="entry name" value="DUF748"/>
    <property type="match status" value="2"/>
</dbReference>
<evidence type="ECO:0008006" key="5">
    <source>
        <dbReference type="Google" id="ProtNLM"/>
    </source>
</evidence>
<organism evidence="3 4">
    <name type="scientific">Halarcobacter mediterraneus</name>
    <dbReference type="NCBI Taxonomy" id="2023153"/>
    <lineage>
        <taxon>Bacteria</taxon>
        <taxon>Pseudomonadati</taxon>
        <taxon>Campylobacterota</taxon>
        <taxon>Epsilonproteobacteria</taxon>
        <taxon>Campylobacterales</taxon>
        <taxon>Arcobacteraceae</taxon>
        <taxon>Halarcobacter</taxon>
    </lineage>
</organism>
<dbReference type="AlphaFoldDB" id="A0A4Q1B0I7"/>
<dbReference type="RefSeq" id="WP_129060673.1">
    <property type="nucleotide sequence ID" value="NZ_NXIE01000001.1"/>
</dbReference>
<keyword evidence="1" id="KW-0175">Coiled coil</keyword>
<dbReference type="EMBL" id="NXIE01000001">
    <property type="protein sequence ID" value="RXK14532.1"/>
    <property type="molecule type" value="Genomic_DNA"/>
</dbReference>
<feature type="coiled-coil region" evidence="1">
    <location>
        <begin position="460"/>
        <end position="487"/>
    </location>
</feature>
<keyword evidence="4" id="KW-1185">Reference proteome</keyword>
<evidence type="ECO:0000313" key="3">
    <source>
        <dbReference type="EMBL" id="RXK14532.1"/>
    </source>
</evidence>
<dbReference type="GO" id="GO:0005886">
    <property type="term" value="C:plasma membrane"/>
    <property type="evidence" value="ECO:0007669"/>
    <property type="project" value="TreeGrafter"/>
</dbReference>
<reference evidence="3 4" key="1">
    <citation type="submission" date="2017-09" db="EMBL/GenBank/DDBJ databases">
        <title>Genomics of the genus Arcobacter.</title>
        <authorList>
            <person name="Perez-Cataluna A."/>
            <person name="Figueras M.J."/>
            <person name="Salas-Masso N."/>
        </authorList>
    </citation>
    <scope>NUCLEOTIDE SEQUENCE [LARGE SCALE GENOMIC DNA]</scope>
    <source>
        <strain evidence="3 4">F156-34</strain>
    </source>
</reference>
<dbReference type="InterPro" id="IPR008023">
    <property type="entry name" value="DUF748"/>
</dbReference>
<dbReference type="InterPro" id="IPR052894">
    <property type="entry name" value="AsmA-related"/>
</dbReference>
<dbReference type="Proteomes" id="UP000289718">
    <property type="component" value="Unassembled WGS sequence"/>
</dbReference>
<gene>
    <name evidence="3" type="ORF">CP965_03530</name>
</gene>
<comment type="caution">
    <text evidence="3">The sequence shown here is derived from an EMBL/GenBank/DDBJ whole genome shotgun (WGS) entry which is preliminary data.</text>
</comment>
<evidence type="ECO:0000313" key="4">
    <source>
        <dbReference type="Proteomes" id="UP000289718"/>
    </source>
</evidence>
<dbReference type="PANTHER" id="PTHR30441:SF8">
    <property type="entry name" value="DUF748 DOMAIN-CONTAINING PROTEIN"/>
    <property type="match status" value="1"/>
</dbReference>
<dbReference type="GO" id="GO:0090313">
    <property type="term" value="P:regulation of protein targeting to membrane"/>
    <property type="evidence" value="ECO:0007669"/>
    <property type="project" value="TreeGrafter"/>
</dbReference>
<dbReference type="PANTHER" id="PTHR30441">
    <property type="entry name" value="DUF748 DOMAIN-CONTAINING PROTEIN"/>
    <property type="match status" value="1"/>
</dbReference>
<feature type="transmembrane region" description="Helical" evidence="2">
    <location>
        <begin position="7"/>
        <end position="29"/>
    </location>
</feature>
<accession>A0A4Q1B0I7</accession>
<dbReference type="OrthoDB" id="9757969at2"/>
<evidence type="ECO:0000256" key="2">
    <source>
        <dbReference type="SAM" id="Phobius"/>
    </source>
</evidence>
<name>A0A4Q1B0I7_9BACT</name>
<keyword evidence="2" id="KW-1133">Transmembrane helix</keyword>
<sequence length="964" mass="110708">MKKNKLLIIISSIFIIYSLLGFIILPKILKPIIIENINKNITQTATLEKIEFNPFLLNFSIHNFKISQNEKTTFSLEKLYVDFNFFKSIDKRYLAFKDLKISNVFVHIIENEDKSFNVEKLLKESTDDTKTKVSTEESTQTIKFQIFKTIIEKAKVKFTKLEKNKKPFEVEINDLNYTLYDMGTFSNNLASHNLDILINKHAKLLIKGGMKLSPFHMYGNVKLTNLKPGEYLAYKAELFNFDSPKKSTIDLDFGYILDYKDSLTIDINNLNFDLKDLELIQEKNTLLSLKALNLNNLNLKYPQNNVLVENFTLNKLDTNITVDKEEKINLNKLFNLPKEETKTEEKSKKEENSKPWNIKVSNFNLIKSKLTYFDENAMLNLLGENIDLSLKDLSYDGSKALLEKATLKNEVFDFNSKKDEIKVKAQNLNLEINQTNFHDNNLFINSIKLLNPSLEFNDNKTKKEILAKDLTLEIQDLKKQKEDIEVSSINLIQPEINYKDDISKVAVLSKNINLLVNKVSYINNHMKIKSSSLNEPFIGVTLKKQEKTKDTKIEEKIVKSKKTNTNNFAFDIGPFNIKNATMSFEDKNLPIPFKTDITNLSGNFSKLDSSSSKPTRLKLEGEVDKYGYTKITGIVNVTDIKLLTDTNLLFKNIAIKNFTPYSGKFVGREIESGKLNLDLKYNITKSDLKASNSIIISDIKLGKTVKSDEATNLPLELAIALLEDTNGVIDLEIPVTGNVDDPKFSIGAIVWKAFTNLITKAISSPFQLLGSIFGFDPEKIKTLDFEYGSAQILASEKESLDNIAKILEKRKKLAISIKIAYHEKYDFEALQNKKFQIVLREKIKNISGKDKYKKALEEIFEEKIETQDLDEVVERFTKETKDKEKIFDTKSYVRFLREELASLEKVSKEELKNLAKQRGIEVVNYLTKEKSIDKNAIIVEEGINIINDKNTKWTIFNLNVSKRK</sequence>
<evidence type="ECO:0000256" key="1">
    <source>
        <dbReference type="SAM" id="Coils"/>
    </source>
</evidence>